<dbReference type="PANTHER" id="PTHR36834:SF1">
    <property type="entry name" value="INTEGRAL MEMBRANE PROTEIN"/>
    <property type="match status" value="1"/>
</dbReference>
<dbReference type="InterPro" id="IPR053150">
    <property type="entry name" value="Teicoplanin_resist-assoc"/>
</dbReference>
<comment type="subcellular location">
    <subcellularLocation>
        <location evidence="1">Membrane</location>
        <topology evidence="1">Multi-pass membrane protein</topology>
    </subcellularLocation>
</comment>
<feature type="transmembrane region" description="Helical" evidence="6">
    <location>
        <begin position="252"/>
        <end position="272"/>
    </location>
</feature>
<dbReference type="InterPro" id="IPR010432">
    <property type="entry name" value="RDD"/>
</dbReference>
<dbReference type="Pfam" id="PF04892">
    <property type="entry name" value="VanZ"/>
    <property type="match status" value="1"/>
</dbReference>
<evidence type="ECO:0000313" key="10">
    <source>
        <dbReference type="Proteomes" id="UP000538929"/>
    </source>
</evidence>
<dbReference type="AlphaFoldDB" id="A0A7W3TCX1"/>
<keyword evidence="10" id="KW-1185">Reference proteome</keyword>
<evidence type="ECO:0000256" key="6">
    <source>
        <dbReference type="SAM" id="Phobius"/>
    </source>
</evidence>
<feature type="non-terminal residue" evidence="9">
    <location>
        <position position="424"/>
    </location>
</feature>
<feature type="domain" description="VanZ-like" evidence="7">
    <location>
        <begin position="49"/>
        <end position="188"/>
    </location>
</feature>
<dbReference type="Proteomes" id="UP000538929">
    <property type="component" value="Unassembled WGS sequence"/>
</dbReference>
<gene>
    <name evidence="9" type="ORF">FNQ90_10260</name>
</gene>
<protein>
    <submittedName>
        <fullName evidence="9">VanZ family protein</fullName>
    </submittedName>
</protein>
<evidence type="ECO:0000259" key="8">
    <source>
        <dbReference type="Pfam" id="PF06271"/>
    </source>
</evidence>
<evidence type="ECO:0000256" key="3">
    <source>
        <dbReference type="ARBA" id="ARBA00022989"/>
    </source>
</evidence>
<evidence type="ECO:0000256" key="4">
    <source>
        <dbReference type="ARBA" id="ARBA00023136"/>
    </source>
</evidence>
<dbReference type="InterPro" id="IPR006976">
    <property type="entry name" value="VanZ-like"/>
</dbReference>
<feature type="transmembrane region" description="Helical" evidence="6">
    <location>
        <begin position="337"/>
        <end position="356"/>
    </location>
</feature>
<reference evidence="10" key="1">
    <citation type="submission" date="2019-10" db="EMBL/GenBank/DDBJ databases">
        <title>Streptomyces sp. nov., a novel actinobacterium isolated from alkaline environment.</title>
        <authorList>
            <person name="Golinska P."/>
        </authorList>
    </citation>
    <scope>NUCLEOTIDE SEQUENCE [LARGE SCALE GENOMIC DNA]</scope>
    <source>
        <strain evidence="10">DSM 42118</strain>
    </source>
</reference>
<keyword evidence="3 6" id="KW-1133">Transmembrane helix</keyword>
<dbReference type="GO" id="GO:0016020">
    <property type="term" value="C:membrane"/>
    <property type="evidence" value="ECO:0007669"/>
    <property type="project" value="UniProtKB-SubCell"/>
</dbReference>
<evidence type="ECO:0000259" key="7">
    <source>
        <dbReference type="Pfam" id="PF04892"/>
    </source>
</evidence>
<name>A0A7W3TCX1_9ACTN</name>
<feature type="transmembrane region" description="Helical" evidence="6">
    <location>
        <begin position="174"/>
        <end position="196"/>
    </location>
</feature>
<dbReference type="Pfam" id="PF06271">
    <property type="entry name" value="RDD"/>
    <property type="match status" value="1"/>
</dbReference>
<comment type="caution">
    <text evidence="9">The sequence shown here is derived from an EMBL/GenBank/DDBJ whole genome shotgun (WGS) entry which is preliminary data.</text>
</comment>
<evidence type="ECO:0000256" key="1">
    <source>
        <dbReference type="ARBA" id="ARBA00004141"/>
    </source>
</evidence>
<feature type="region of interest" description="Disordered" evidence="5">
    <location>
        <begin position="379"/>
        <end position="411"/>
    </location>
</feature>
<feature type="domain" description="RDD" evidence="8">
    <location>
        <begin position="212"/>
        <end position="347"/>
    </location>
</feature>
<keyword evidence="4 6" id="KW-0472">Membrane</keyword>
<organism evidence="9 10">
    <name type="scientific">Streptomyces alkaliphilus</name>
    <dbReference type="NCBI Taxonomy" id="1472722"/>
    <lineage>
        <taxon>Bacteria</taxon>
        <taxon>Bacillati</taxon>
        <taxon>Actinomycetota</taxon>
        <taxon>Actinomycetes</taxon>
        <taxon>Kitasatosporales</taxon>
        <taxon>Streptomycetaceae</taxon>
        <taxon>Streptomyces</taxon>
    </lineage>
</organism>
<proteinExistence type="predicted"/>
<feature type="transmembrane region" description="Helical" evidence="6">
    <location>
        <begin position="298"/>
        <end position="317"/>
    </location>
</feature>
<evidence type="ECO:0000256" key="5">
    <source>
        <dbReference type="SAM" id="MobiDB-lite"/>
    </source>
</evidence>
<feature type="transmembrane region" description="Helical" evidence="6">
    <location>
        <begin position="109"/>
        <end position="128"/>
    </location>
</feature>
<evidence type="ECO:0000256" key="2">
    <source>
        <dbReference type="ARBA" id="ARBA00022692"/>
    </source>
</evidence>
<keyword evidence="2 6" id="KW-0812">Transmembrane</keyword>
<feature type="transmembrane region" description="Helical" evidence="6">
    <location>
        <begin position="41"/>
        <end position="61"/>
    </location>
</feature>
<accession>A0A7W3TCX1</accession>
<feature type="transmembrane region" description="Helical" evidence="6">
    <location>
        <begin position="140"/>
        <end position="162"/>
    </location>
</feature>
<feature type="transmembrane region" description="Helical" evidence="6">
    <location>
        <begin position="217"/>
        <end position="240"/>
    </location>
</feature>
<dbReference type="EMBL" id="VKHT01000246">
    <property type="protein sequence ID" value="MBB0244477.1"/>
    <property type="molecule type" value="Genomic_DNA"/>
</dbReference>
<dbReference type="RefSeq" id="WP_182606096.1">
    <property type="nucleotide sequence ID" value="NZ_VKHT01000246.1"/>
</dbReference>
<sequence>MFRTYLLPVEAAVLIFPVIVAVIMIPVAVRGYRRRGRAGGWSVLVFYSFVFYLVAALLQTLMPLPADTDAHCLVTRYASDPQLEPFAFRHTVAAAAGGDRSVMNLLGLAPTWTTLLNLVLLLPLGVYLRYHLRRGLLASGLIAFGTSLFFETTQYTGLWYLYACPYRQFNVDDLTLNTLGAVIGWFLAGPLGRRLPVNDPKVERLRYGNRVTLTRRALAHLLDVVGCLVVWTVITGLLAVLGTVDLATGRRWALLLAAGLGAVWFWLLPALLRTTPGKRAVLLRVERPGGRRAGFRRITARMGLLYSPFVVLWWWVADRSGALPVAVPEPVARALPFLLLAGGVLVWVWSPLAVLVRGDHRAPYERWTDTVNLAVPTRRERRAARTVAPPPRGEEELSGTGGGAVVGGTLPDSRGAAAVSYTHM</sequence>
<evidence type="ECO:0000313" key="9">
    <source>
        <dbReference type="EMBL" id="MBB0244477.1"/>
    </source>
</evidence>
<feature type="transmembrane region" description="Helical" evidence="6">
    <location>
        <begin position="6"/>
        <end position="29"/>
    </location>
</feature>
<dbReference type="PANTHER" id="PTHR36834">
    <property type="entry name" value="MEMBRANE PROTEIN-RELATED"/>
    <property type="match status" value="1"/>
</dbReference>